<dbReference type="Pfam" id="PF01497">
    <property type="entry name" value="Peripla_BP_2"/>
    <property type="match status" value="1"/>
</dbReference>
<gene>
    <name evidence="7" type="ORF">IQ230_00835</name>
</gene>
<dbReference type="PROSITE" id="PS51257">
    <property type="entry name" value="PROKAR_LIPOPROTEIN"/>
    <property type="match status" value="1"/>
</dbReference>
<feature type="domain" description="Fe/B12 periplasmic-binding" evidence="6">
    <location>
        <begin position="62"/>
        <end position="344"/>
    </location>
</feature>
<dbReference type="PANTHER" id="PTHR30532">
    <property type="entry name" value="IRON III DICITRATE-BINDING PERIPLASMIC PROTEIN"/>
    <property type="match status" value="1"/>
</dbReference>
<dbReference type="PANTHER" id="PTHR30532:SF24">
    <property type="entry name" value="FERRIC ENTEROBACTIN-BINDING PERIPLASMIC PROTEIN FEPB"/>
    <property type="match status" value="1"/>
</dbReference>
<keyword evidence="3" id="KW-0813">Transport</keyword>
<evidence type="ECO:0000256" key="4">
    <source>
        <dbReference type="ARBA" id="ARBA00022729"/>
    </source>
</evidence>
<evidence type="ECO:0000256" key="1">
    <source>
        <dbReference type="ARBA" id="ARBA00004196"/>
    </source>
</evidence>
<name>A0ABR9UNI2_9CHRO</name>
<dbReference type="PROSITE" id="PS50983">
    <property type="entry name" value="FE_B12_PBP"/>
    <property type="match status" value="1"/>
</dbReference>
<evidence type="ECO:0000313" key="8">
    <source>
        <dbReference type="Proteomes" id="UP000651156"/>
    </source>
</evidence>
<comment type="caution">
    <text evidence="7">The sequence shown here is derived from an EMBL/GenBank/DDBJ whole genome shotgun (WGS) entry which is preliminary data.</text>
</comment>
<keyword evidence="8" id="KW-1185">Reference proteome</keyword>
<feature type="coiled-coil region" evidence="5">
    <location>
        <begin position="170"/>
        <end position="197"/>
    </location>
</feature>
<evidence type="ECO:0000313" key="7">
    <source>
        <dbReference type="EMBL" id="MBE9188933.1"/>
    </source>
</evidence>
<organism evidence="7 8">
    <name type="scientific">Gloeocapsopsis crepidinum LEGE 06123</name>
    <dbReference type="NCBI Taxonomy" id="588587"/>
    <lineage>
        <taxon>Bacteria</taxon>
        <taxon>Bacillati</taxon>
        <taxon>Cyanobacteriota</taxon>
        <taxon>Cyanophyceae</taxon>
        <taxon>Oscillatoriophycideae</taxon>
        <taxon>Chroococcales</taxon>
        <taxon>Chroococcaceae</taxon>
        <taxon>Gloeocapsopsis</taxon>
    </lineage>
</organism>
<keyword evidence="4" id="KW-0732">Signal</keyword>
<evidence type="ECO:0000256" key="5">
    <source>
        <dbReference type="SAM" id="Coils"/>
    </source>
</evidence>
<reference evidence="7 8" key="1">
    <citation type="submission" date="2020-10" db="EMBL/GenBank/DDBJ databases">
        <authorList>
            <person name="Castelo-Branco R."/>
            <person name="Eusebio N."/>
            <person name="Adriana R."/>
            <person name="Vieira A."/>
            <person name="Brugerolle De Fraissinette N."/>
            <person name="Rezende De Castro R."/>
            <person name="Schneider M.P."/>
            <person name="Vasconcelos V."/>
            <person name="Leao P.N."/>
        </authorList>
    </citation>
    <scope>NUCLEOTIDE SEQUENCE [LARGE SCALE GENOMIC DNA]</scope>
    <source>
        <strain evidence="7 8">LEGE 06123</strain>
    </source>
</reference>
<comment type="similarity">
    <text evidence="2">Belongs to the bacterial solute-binding protein 8 family.</text>
</comment>
<dbReference type="EMBL" id="JADEWN010000001">
    <property type="protein sequence ID" value="MBE9188933.1"/>
    <property type="molecule type" value="Genomic_DNA"/>
</dbReference>
<evidence type="ECO:0000256" key="2">
    <source>
        <dbReference type="ARBA" id="ARBA00008814"/>
    </source>
</evidence>
<dbReference type="Gene3D" id="3.40.50.1980">
    <property type="entry name" value="Nitrogenase molybdenum iron protein domain"/>
    <property type="match status" value="2"/>
</dbReference>
<protein>
    <submittedName>
        <fullName evidence="7">Iron-siderophore ABC transporter substrate-binding protein</fullName>
    </submittedName>
</protein>
<sequence>MFLDYRNLNRYVSLVFLTVILIAACQGDITNSPSLDERSLSTDCRIINHAGGKTTICGKPQKVAALEPKVLSMMLALDVQPAAYADAYLVQSPQFDDPSKQIPYLGNFITSQPVNLGERSQPSLETLTLVKPDLILGLSSQQNKLLSSIAPTVLINIDTEGNWQDNIQIVAKALNQEDNVQQVINSYQQQLAEVRTQLAPLVNTHPRVLNVICSQSMDYIEIAYDGDAVRLLEAVGFQPVLLNNVEQKPGVRPIVTIETLSQLDADIIIVHTWLEQWQGNSTYNVPLEELKQKWVKNPLLHNSRAWKEGRVYFVDYQMWGSVIGGPIADSLILTQLPTLLLSPSQGK</sequence>
<dbReference type="InterPro" id="IPR051313">
    <property type="entry name" value="Bact_iron-sidero_bind"/>
</dbReference>
<dbReference type="Proteomes" id="UP000651156">
    <property type="component" value="Unassembled WGS sequence"/>
</dbReference>
<proteinExistence type="inferred from homology"/>
<dbReference type="RefSeq" id="WP_193929904.1">
    <property type="nucleotide sequence ID" value="NZ_CAWPMZ010000041.1"/>
</dbReference>
<dbReference type="CDD" id="cd01146">
    <property type="entry name" value="FhuD"/>
    <property type="match status" value="1"/>
</dbReference>
<evidence type="ECO:0000259" key="6">
    <source>
        <dbReference type="PROSITE" id="PS50983"/>
    </source>
</evidence>
<accession>A0ABR9UNI2</accession>
<comment type="subcellular location">
    <subcellularLocation>
        <location evidence="1">Cell envelope</location>
    </subcellularLocation>
</comment>
<evidence type="ECO:0000256" key="3">
    <source>
        <dbReference type="ARBA" id="ARBA00022448"/>
    </source>
</evidence>
<dbReference type="InterPro" id="IPR002491">
    <property type="entry name" value="ABC_transptr_periplasmic_BD"/>
</dbReference>
<keyword evidence="5" id="KW-0175">Coiled coil</keyword>
<dbReference type="SUPFAM" id="SSF53807">
    <property type="entry name" value="Helical backbone' metal receptor"/>
    <property type="match status" value="1"/>
</dbReference>